<evidence type="ECO:0000313" key="6">
    <source>
        <dbReference type="Proteomes" id="UP000004946"/>
    </source>
</evidence>
<keyword evidence="2" id="KW-0238">DNA-binding</keyword>
<dbReference type="Proteomes" id="UP000004946">
    <property type="component" value="Chromosome"/>
</dbReference>
<dbReference type="RefSeq" id="WP_006289577.1">
    <property type="nucleotide sequence ID" value="NZ_AP012333.1"/>
</dbReference>
<dbReference type="KEGG" id="pdo:PSDT_0230"/>
<dbReference type="Gene3D" id="3.40.50.2300">
    <property type="match status" value="2"/>
</dbReference>
<proteinExistence type="predicted"/>
<dbReference type="PROSITE" id="PS50932">
    <property type="entry name" value="HTH_LACI_2"/>
    <property type="match status" value="1"/>
</dbReference>
<dbReference type="InterPro" id="IPR028082">
    <property type="entry name" value="Peripla_BP_I"/>
</dbReference>
<gene>
    <name evidence="5" type="ORF">HMPREF0620_1446</name>
</gene>
<dbReference type="Pfam" id="PF00356">
    <property type="entry name" value="LacI"/>
    <property type="match status" value="1"/>
</dbReference>
<evidence type="ECO:0000313" key="5">
    <source>
        <dbReference type="EMBL" id="EFT82761.1"/>
    </source>
</evidence>
<evidence type="ECO:0000256" key="2">
    <source>
        <dbReference type="ARBA" id="ARBA00023125"/>
    </source>
</evidence>
<dbReference type="GO" id="GO:0000976">
    <property type="term" value="F:transcription cis-regulatory region binding"/>
    <property type="evidence" value="ECO:0007669"/>
    <property type="project" value="TreeGrafter"/>
</dbReference>
<dbReference type="CDD" id="cd06267">
    <property type="entry name" value="PBP1_LacI_sugar_binding-like"/>
    <property type="match status" value="1"/>
</dbReference>
<evidence type="ECO:0000259" key="4">
    <source>
        <dbReference type="PROSITE" id="PS50932"/>
    </source>
</evidence>
<evidence type="ECO:0000256" key="1">
    <source>
        <dbReference type="ARBA" id="ARBA00023015"/>
    </source>
</evidence>
<dbReference type="PROSITE" id="PS00356">
    <property type="entry name" value="HTH_LACI_1"/>
    <property type="match status" value="1"/>
</dbReference>
<name>E6K1X3_PARDN</name>
<keyword evidence="3" id="KW-0804">Transcription</keyword>
<sequence>MEKVSIRDVASRAGVSVSTVSRALSRPEMVSESTRRKIQAIAEELDFSVSRTAGNLKSGKSRRIALLVGSNKIEWFTANIMEGLNSVILDQGYDLVFYPISSVEDRRAFFEELPVRNNVDAVIISSFTATAKEITRLHSAHVPLVGINSPSTLNFSATVHTSDRTGMKLAIRHLSLLGHRKILYIYQTFHSSIKFSSYGRIQAFKDACAKKPGITGIVKSFENPHEAFDALTTGILSEDDPPTAVCVHQDSQALPFLFRAQSIGLSIPDDLSIMGYDDSSFAQDVGLTTIRQDPYAMGREAASKALQLIESREPEIQHEEFPVELVVRRSTGEIRKHQLF</sequence>
<protein>
    <submittedName>
        <fullName evidence="5">Transcriptional regulator, LacI family</fullName>
    </submittedName>
</protein>
<dbReference type="InterPro" id="IPR000843">
    <property type="entry name" value="HTH_LacI"/>
</dbReference>
<dbReference type="eggNOG" id="COG1609">
    <property type="taxonomic scope" value="Bacteria"/>
</dbReference>
<dbReference type="Gene3D" id="1.10.260.40">
    <property type="entry name" value="lambda repressor-like DNA-binding domains"/>
    <property type="match status" value="1"/>
</dbReference>
<reference evidence="5 6" key="1">
    <citation type="submission" date="2010-12" db="EMBL/GenBank/DDBJ databases">
        <authorList>
            <person name="Muzny D."/>
            <person name="Qin X."/>
            <person name="Buhay C."/>
            <person name="Dugan-Rocha S."/>
            <person name="Ding Y."/>
            <person name="Chen G."/>
            <person name="Hawes A."/>
            <person name="Holder M."/>
            <person name="Jhangiani S."/>
            <person name="Johnson A."/>
            <person name="Khan Z."/>
            <person name="Li Z."/>
            <person name="Liu W."/>
            <person name="Liu X."/>
            <person name="Perez L."/>
            <person name="Shen H."/>
            <person name="Wang Q."/>
            <person name="Watt J."/>
            <person name="Xi L."/>
            <person name="Xin Y."/>
            <person name="Zhou J."/>
            <person name="Deng J."/>
            <person name="Jiang H."/>
            <person name="Liu Y."/>
            <person name="Qu J."/>
            <person name="Song X.-Z."/>
            <person name="Zhang L."/>
            <person name="Villasana D."/>
            <person name="Johnson A."/>
            <person name="Liu J."/>
            <person name="Liyanage D."/>
            <person name="Lorensuhewa L."/>
            <person name="Robinson T."/>
            <person name="Song A."/>
            <person name="Song B.-B."/>
            <person name="Dinh H."/>
            <person name="Thornton R."/>
            <person name="Coyle M."/>
            <person name="Francisco L."/>
            <person name="Jackson L."/>
            <person name="Javaid M."/>
            <person name="Korchina V."/>
            <person name="Kovar C."/>
            <person name="Mata R."/>
            <person name="Mathew T."/>
            <person name="Ngo R."/>
            <person name="Nguyen L."/>
            <person name="Nguyen N."/>
            <person name="Okwuonu G."/>
            <person name="Ongeri F."/>
            <person name="Pham C."/>
            <person name="Simmons D."/>
            <person name="Wilczek-Boney K."/>
            <person name="Hale W."/>
            <person name="Jakkamsetti A."/>
            <person name="Pham P."/>
            <person name="Ruth R."/>
            <person name="San Lucas F."/>
            <person name="Warren J."/>
            <person name="Zhang J."/>
            <person name="Zhao Z."/>
            <person name="Zhou C."/>
            <person name="Zhu D."/>
            <person name="Lee S."/>
            <person name="Bess C."/>
            <person name="Blankenburg K."/>
            <person name="Forbes L."/>
            <person name="Fu Q."/>
            <person name="Gubbala S."/>
            <person name="Hirani K."/>
            <person name="Jayaseelan J.C."/>
            <person name="Lara F."/>
            <person name="Munidasa M."/>
            <person name="Palculict T."/>
            <person name="Patil S."/>
            <person name="Pu L.-L."/>
            <person name="Saada N."/>
            <person name="Tang L."/>
            <person name="Weissenberger G."/>
            <person name="Zhu Y."/>
            <person name="Hemphill L."/>
            <person name="Shang Y."/>
            <person name="Youmans B."/>
            <person name="Ayvaz T."/>
            <person name="Ross M."/>
            <person name="Santibanez J."/>
            <person name="Aqrawi P."/>
            <person name="Gross S."/>
            <person name="Joshi V."/>
            <person name="Fowler G."/>
            <person name="Nazareth L."/>
            <person name="Reid J."/>
            <person name="Worley K."/>
            <person name="Petrosino J."/>
            <person name="Highlander S."/>
            <person name="Gibbs R."/>
        </authorList>
    </citation>
    <scope>NUCLEOTIDE SEQUENCE [LARGE SCALE GENOMIC DNA]</scope>
    <source>
        <strain evidence="5 6">DSM 10105</strain>
    </source>
</reference>
<dbReference type="CDD" id="cd01392">
    <property type="entry name" value="HTH_LacI"/>
    <property type="match status" value="1"/>
</dbReference>
<comment type="caution">
    <text evidence="5">The sequence shown here is derived from an EMBL/GenBank/DDBJ whole genome shotgun (WGS) entry which is preliminary data.</text>
</comment>
<dbReference type="EMBL" id="AEON01000002">
    <property type="protein sequence ID" value="EFT82761.1"/>
    <property type="molecule type" value="Genomic_DNA"/>
</dbReference>
<dbReference type="PANTHER" id="PTHR30146:SF153">
    <property type="entry name" value="LACTOSE OPERON REPRESSOR"/>
    <property type="match status" value="1"/>
</dbReference>
<dbReference type="InterPro" id="IPR010982">
    <property type="entry name" value="Lambda_DNA-bd_dom_sf"/>
</dbReference>
<dbReference type="SUPFAM" id="SSF53822">
    <property type="entry name" value="Periplasmic binding protein-like I"/>
    <property type="match status" value="1"/>
</dbReference>
<keyword evidence="6" id="KW-1185">Reference proteome</keyword>
<dbReference type="SUPFAM" id="SSF47413">
    <property type="entry name" value="lambda repressor-like DNA-binding domains"/>
    <property type="match status" value="1"/>
</dbReference>
<evidence type="ECO:0000256" key="3">
    <source>
        <dbReference type="ARBA" id="ARBA00023163"/>
    </source>
</evidence>
<dbReference type="PATRIC" id="fig|864564.6.peg.256"/>
<accession>E6K1X3</accession>
<keyword evidence="1" id="KW-0805">Transcription regulation</keyword>
<dbReference type="AlphaFoldDB" id="E6K1X3"/>
<dbReference type="InterPro" id="IPR046335">
    <property type="entry name" value="LacI/GalR-like_sensor"/>
</dbReference>
<dbReference type="SMART" id="SM00354">
    <property type="entry name" value="HTH_LACI"/>
    <property type="match status" value="1"/>
</dbReference>
<dbReference type="PANTHER" id="PTHR30146">
    <property type="entry name" value="LACI-RELATED TRANSCRIPTIONAL REPRESSOR"/>
    <property type="match status" value="1"/>
</dbReference>
<dbReference type="HOGENOM" id="CLU_037628_6_4_11"/>
<feature type="domain" description="HTH lacI-type" evidence="4">
    <location>
        <begin position="4"/>
        <end position="58"/>
    </location>
</feature>
<organism evidence="5 6">
    <name type="scientific">Parascardovia denticolens DSM 10105 = JCM 12538</name>
    <dbReference type="NCBI Taxonomy" id="864564"/>
    <lineage>
        <taxon>Bacteria</taxon>
        <taxon>Bacillati</taxon>
        <taxon>Actinomycetota</taxon>
        <taxon>Actinomycetes</taxon>
        <taxon>Bifidobacteriales</taxon>
        <taxon>Bifidobacteriaceae</taxon>
        <taxon>Parascardovia</taxon>
    </lineage>
</organism>
<dbReference type="GO" id="GO:0003700">
    <property type="term" value="F:DNA-binding transcription factor activity"/>
    <property type="evidence" value="ECO:0007669"/>
    <property type="project" value="TreeGrafter"/>
</dbReference>
<dbReference type="Pfam" id="PF13377">
    <property type="entry name" value="Peripla_BP_3"/>
    <property type="match status" value="1"/>
</dbReference>